<sequence>MVFLSAQPDDYYFTWQIELQIFNFNKLGILPENIHILIGYDPKKQLSHYFHDIIDKWKHKASFFVYPDERQQKKYPSSIRPNIIRQHFEQFPALQHEVIFYHDSDIVFRELPDFEEMAANDTWYVSDTRRYLDSAYIKRTTREGFLEEMCATVGIPPDLVIENDPNCGGAQYLLKNIPISFWSKIEADSEVLYEQMLVHNREQSRIPVSTTEPDQPKSRGIQAWCADMWALFWNALLMERKVEIHPQLNFCWASTPIEDWHQNRILHYTGHITKTEVSKFRKGNYLHFPPYYDSELVHITEDTCSFALTTLIKEFVNEEAKQRIDLTDVTFLIAVRIDSDSRLENLSILLQYLKKYFNTNICILESDTERKVPEKLTEECRYAFAEDTQLLLYRTRLNNSLISEASTDIIVIYDTDIVLPIGQILQSVEKLREGKADMVFPFDGRCTSVDMIFKTMFSRMLDPELFTFNEGKFVTGTSHCYGGAVFINREKYRKAGMDNEYITSWGPEDVERAKRMKNLEYKVERVPGPLFHLPHMRTENSAYADIDTRVGFMEEYLKVCNMDRAELEDYITSWPWARAV</sequence>
<reference evidence="3 4" key="1">
    <citation type="submission" date="2016-11" db="EMBL/GenBank/DDBJ databases">
        <authorList>
            <person name="Jaros S."/>
            <person name="Januszkiewicz K."/>
            <person name="Wedrychowicz H."/>
        </authorList>
    </citation>
    <scope>NUCLEOTIDE SEQUENCE [LARGE SCALE GENOMIC DNA]</scope>
    <source>
        <strain evidence="3 4">DSM 24787</strain>
    </source>
</reference>
<dbReference type="AlphaFoldDB" id="A0A1N6DTZ5"/>
<dbReference type="RefSeq" id="WP_074238254.1">
    <property type="nucleotide sequence ID" value="NZ_FSRA01000001.1"/>
</dbReference>
<gene>
    <name evidence="3" type="ORF">SAMN04488055_1079</name>
</gene>
<evidence type="ECO:0000256" key="1">
    <source>
        <dbReference type="ARBA" id="ARBA00022679"/>
    </source>
</evidence>
<evidence type="ECO:0000313" key="3">
    <source>
        <dbReference type="EMBL" id="SIN74265.1"/>
    </source>
</evidence>
<accession>A0A1N6DTZ5</accession>
<keyword evidence="1 3" id="KW-0808">Transferase</keyword>
<keyword evidence="4" id="KW-1185">Reference proteome</keyword>
<dbReference type="InterPro" id="IPR029044">
    <property type="entry name" value="Nucleotide-diphossugar_trans"/>
</dbReference>
<proteinExistence type="predicted"/>
<dbReference type="EMBL" id="FSRA01000001">
    <property type="protein sequence ID" value="SIN74265.1"/>
    <property type="molecule type" value="Genomic_DNA"/>
</dbReference>
<dbReference type="STRING" id="536979.SAMN04488055_1079"/>
<dbReference type="Pfam" id="PF02709">
    <property type="entry name" value="Glyco_transf_7C"/>
    <property type="match status" value="1"/>
</dbReference>
<feature type="domain" description="Galactosyltransferase C-terminal" evidence="2">
    <location>
        <begin position="475"/>
        <end position="533"/>
    </location>
</feature>
<name>A0A1N6DTZ5_9BACT</name>
<dbReference type="Gene3D" id="3.90.550.10">
    <property type="entry name" value="Spore Coat Polysaccharide Biosynthesis Protein SpsA, Chain A"/>
    <property type="match status" value="1"/>
</dbReference>
<dbReference type="OrthoDB" id="7295299at2"/>
<evidence type="ECO:0000259" key="2">
    <source>
        <dbReference type="Pfam" id="PF02709"/>
    </source>
</evidence>
<dbReference type="SUPFAM" id="SSF53448">
    <property type="entry name" value="Nucleotide-diphospho-sugar transferases"/>
    <property type="match status" value="1"/>
</dbReference>
<evidence type="ECO:0000313" key="4">
    <source>
        <dbReference type="Proteomes" id="UP000185003"/>
    </source>
</evidence>
<protein>
    <submittedName>
        <fullName evidence="3">Glycosyltransferase, GT2 family</fullName>
    </submittedName>
</protein>
<dbReference type="Proteomes" id="UP000185003">
    <property type="component" value="Unassembled WGS sequence"/>
</dbReference>
<dbReference type="GO" id="GO:0016740">
    <property type="term" value="F:transferase activity"/>
    <property type="evidence" value="ECO:0007669"/>
    <property type="project" value="UniProtKB-KW"/>
</dbReference>
<organism evidence="3 4">
    <name type="scientific">Chitinophaga niabensis</name>
    <dbReference type="NCBI Taxonomy" id="536979"/>
    <lineage>
        <taxon>Bacteria</taxon>
        <taxon>Pseudomonadati</taxon>
        <taxon>Bacteroidota</taxon>
        <taxon>Chitinophagia</taxon>
        <taxon>Chitinophagales</taxon>
        <taxon>Chitinophagaceae</taxon>
        <taxon>Chitinophaga</taxon>
    </lineage>
</organism>
<dbReference type="InterPro" id="IPR027791">
    <property type="entry name" value="Galactosyl_T_C"/>
</dbReference>